<accession>A0A158KQ22</accession>
<dbReference type="Proteomes" id="UP000054925">
    <property type="component" value="Unassembled WGS sequence"/>
</dbReference>
<sequence>MRIVPESVLNALFDRGGLKGVFDHARNLPLLC</sequence>
<gene>
    <name evidence="1" type="ORF">AWB67_06348</name>
</gene>
<organism evidence="1 2">
    <name type="scientific">Caballeronia terrestris</name>
    <dbReference type="NCBI Taxonomy" id="1226301"/>
    <lineage>
        <taxon>Bacteria</taxon>
        <taxon>Pseudomonadati</taxon>
        <taxon>Pseudomonadota</taxon>
        <taxon>Betaproteobacteria</taxon>
        <taxon>Burkholderiales</taxon>
        <taxon>Burkholderiaceae</taxon>
        <taxon>Caballeronia</taxon>
    </lineage>
</organism>
<reference evidence="1" key="1">
    <citation type="submission" date="2016-01" db="EMBL/GenBank/DDBJ databases">
        <authorList>
            <person name="Peeters C."/>
        </authorList>
    </citation>
    <scope>NUCLEOTIDE SEQUENCE [LARGE SCALE GENOMIC DNA]</scope>
    <source>
        <strain evidence="1">LMG 22937</strain>
    </source>
</reference>
<evidence type="ECO:0000313" key="1">
    <source>
        <dbReference type="EMBL" id="SAL83238.1"/>
    </source>
</evidence>
<name>A0A158KQ22_9BURK</name>
<proteinExistence type="predicted"/>
<dbReference type="EMBL" id="FCOL02000093">
    <property type="protein sequence ID" value="SAL83238.1"/>
    <property type="molecule type" value="Genomic_DNA"/>
</dbReference>
<keyword evidence="2" id="KW-1185">Reference proteome</keyword>
<comment type="caution">
    <text evidence="1">The sequence shown here is derived from an EMBL/GenBank/DDBJ whole genome shotgun (WGS) entry which is preliminary data.</text>
</comment>
<dbReference type="AlphaFoldDB" id="A0A158KQ22"/>
<evidence type="ECO:0000313" key="2">
    <source>
        <dbReference type="Proteomes" id="UP000054925"/>
    </source>
</evidence>
<protein>
    <submittedName>
        <fullName evidence="1">Uncharacterized protein</fullName>
    </submittedName>
</protein>